<dbReference type="GO" id="GO:0004674">
    <property type="term" value="F:protein serine/threonine kinase activity"/>
    <property type="evidence" value="ECO:0007669"/>
    <property type="project" value="UniProtKB-KW"/>
</dbReference>
<keyword evidence="4" id="KW-0418">Kinase</keyword>
<gene>
    <name evidence="4" type="ORF">E0H75_34665</name>
</gene>
<name>A0A4R0JRM2_9ACTN</name>
<reference evidence="4 5" key="1">
    <citation type="submission" date="2019-02" db="EMBL/GenBank/DDBJ databases">
        <title>Kribbella capetownensis sp. nov. and Kribbella speibonae sp. nov., isolated from soil.</title>
        <authorList>
            <person name="Curtis S.M."/>
            <person name="Norton I."/>
            <person name="Everest G.J."/>
            <person name="Meyers P.R."/>
        </authorList>
    </citation>
    <scope>NUCLEOTIDE SEQUENCE [LARGE SCALE GENOMIC DNA]</scope>
    <source>
        <strain evidence="4 5">YM53</strain>
    </source>
</reference>
<evidence type="ECO:0000259" key="3">
    <source>
        <dbReference type="Pfam" id="PF14417"/>
    </source>
</evidence>
<keyword evidence="1" id="KW-0723">Serine/threonine-protein kinase</keyword>
<dbReference type="AlphaFoldDB" id="A0A4R0JRM2"/>
<dbReference type="PANTHER" id="PTHR35526">
    <property type="entry name" value="ANTI-SIGMA-F FACTOR RSBW-RELATED"/>
    <property type="match status" value="1"/>
</dbReference>
<dbReference type="InterPro" id="IPR036890">
    <property type="entry name" value="HATPase_C_sf"/>
</dbReference>
<dbReference type="Gene3D" id="3.30.565.10">
    <property type="entry name" value="Histidine kinase-like ATPase, C-terminal domain"/>
    <property type="match status" value="1"/>
</dbReference>
<feature type="domain" description="Histidine kinase/HSP90-like ATPase" evidence="2">
    <location>
        <begin position="187"/>
        <end position="295"/>
    </location>
</feature>
<evidence type="ECO:0000313" key="5">
    <source>
        <dbReference type="Proteomes" id="UP000293342"/>
    </source>
</evidence>
<dbReference type="OrthoDB" id="4088450at2"/>
<evidence type="ECO:0000256" key="1">
    <source>
        <dbReference type="ARBA" id="ARBA00022527"/>
    </source>
</evidence>
<evidence type="ECO:0000313" key="4">
    <source>
        <dbReference type="EMBL" id="TCC44705.1"/>
    </source>
</evidence>
<dbReference type="RefSeq" id="WP_131517927.1">
    <property type="nucleotide sequence ID" value="NZ_SJKD01000009.1"/>
</dbReference>
<dbReference type="InterPro" id="IPR003594">
    <property type="entry name" value="HATPase_dom"/>
</dbReference>
<dbReference type="Pfam" id="PF14417">
    <property type="entry name" value="MEDS"/>
    <property type="match status" value="1"/>
</dbReference>
<accession>A0A4R0JRM2</accession>
<protein>
    <submittedName>
        <fullName evidence="4">Sensor histidine kinase</fullName>
    </submittedName>
</protein>
<keyword evidence="4" id="KW-0808">Transferase</keyword>
<sequence length="300" mass="32696">MLKDSATDSLGGAHAGFRHDAFVYTCSDEFVHSAAPYVRDGLAAGEKVVVALPPERIAELRQALGAAAAQVRFIDMTVAGHNPARIIPFWREVLDEHPGRAVRGLGEPAYAGRTPAEYEEALLHEALLSVAFADAMGFRLRCPYDAAVGIDPTVTHSVPEGLAEKTFRTALPAVPDRAERWEFVRGELAQIRQWVNAQASSHGVSRHRMDDLELALHEVCTNSIRFGGGSGTLSVWIEDGSLVCDVADQGRIHDQLVGRVLPPLDGLGGRGVWLANQLCDLVQLRSGDDFTQVRLYTRLR</sequence>
<keyword evidence="5" id="KW-1185">Reference proteome</keyword>
<dbReference type="Pfam" id="PF13581">
    <property type="entry name" value="HATPase_c_2"/>
    <property type="match status" value="1"/>
</dbReference>
<dbReference type="Proteomes" id="UP000293342">
    <property type="component" value="Unassembled WGS sequence"/>
</dbReference>
<dbReference type="CDD" id="cd16936">
    <property type="entry name" value="HATPase_RsbW-like"/>
    <property type="match status" value="1"/>
</dbReference>
<dbReference type="PANTHER" id="PTHR35526:SF3">
    <property type="entry name" value="ANTI-SIGMA-F FACTOR RSBW"/>
    <property type="match status" value="1"/>
</dbReference>
<feature type="domain" description="MEDS" evidence="3">
    <location>
        <begin position="18"/>
        <end position="147"/>
    </location>
</feature>
<dbReference type="InterPro" id="IPR050267">
    <property type="entry name" value="Anti-sigma-factor_SerPK"/>
</dbReference>
<dbReference type="InterPro" id="IPR047718">
    <property type="entry name" value="RsbA-like_anti_sig"/>
</dbReference>
<evidence type="ECO:0000259" key="2">
    <source>
        <dbReference type="Pfam" id="PF13581"/>
    </source>
</evidence>
<organism evidence="4 5">
    <name type="scientific">Kribbella capetownensis</name>
    <dbReference type="NCBI Taxonomy" id="1572659"/>
    <lineage>
        <taxon>Bacteria</taxon>
        <taxon>Bacillati</taxon>
        <taxon>Actinomycetota</taxon>
        <taxon>Actinomycetes</taxon>
        <taxon>Propionibacteriales</taxon>
        <taxon>Kribbellaceae</taxon>
        <taxon>Kribbella</taxon>
    </lineage>
</organism>
<dbReference type="InterPro" id="IPR025847">
    <property type="entry name" value="MEDS_domain"/>
</dbReference>
<dbReference type="NCBIfam" id="NF041045">
    <property type="entry name" value="RsbA_anti_sig"/>
    <property type="match status" value="1"/>
</dbReference>
<dbReference type="SUPFAM" id="SSF55874">
    <property type="entry name" value="ATPase domain of HSP90 chaperone/DNA topoisomerase II/histidine kinase"/>
    <property type="match status" value="1"/>
</dbReference>
<comment type="caution">
    <text evidence="4">The sequence shown here is derived from an EMBL/GenBank/DDBJ whole genome shotgun (WGS) entry which is preliminary data.</text>
</comment>
<dbReference type="EMBL" id="SJKD01000009">
    <property type="protein sequence ID" value="TCC44705.1"/>
    <property type="molecule type" value="Genomic_DNA"/>
</dbReference>
<proteinExistence type="predicted"/>